<dbReference type="PANTHER" id="PTHR33463:SF198">
    <property type="entry name" value="RPP4C3"/>
    <property type="match status" value="1"/>
</dbReference>
<reference evidence="6" key="1">
    <citation type="submission" date="2023-10" db="EMBL/GenBank/DDBJ databases">
        <title>Chromosome-level genome of the transformable northern wattle, Acacia crassicarpa.</title>
        <authorList>
            <person name="Massaro I."/>
            <person name="Sinha N.R."/>
            <person name="Poethig S."/>
            <person name="Leichty A.R."/>
        </authorList>
    </citation>
    <scope>NUCLEOTIDE SEQUENCE</scope>
    <source>
        <strain evidence="6">Acra3RX</strain>
        <tissue evidence="6">Leaf</tissue>
    </source>
</reference>
<dbReference type="PRINTS" id="PR00364">
    <property type="entry name" value="DISEASERSIST"/>
</dbReference>
<feature type="coiled-coil region" evidence="4">
    <location>
        <begin position="27"/>
        <end position="89"/>
    </location>
</feature>
<keyword evidence="4" id="KW-0175">Coiled coil</keyword>
<keyword evidence="1" id="KW-0547">Nucleotide-binding</keyword>
<dbReference type="AlphaFoldDB" id="A0AAE1JU84"/>
<dbReference type="Gene3D" id="3.40.50.300">
    <property type="entry name" value="P-loop containing nucleotide triphosphate hydrolases"/>
    <property type="match status" value="1"/>
</dbReference>
<dbReference type="InterPro" id="IPR042197">
    <property type="entry name" value="Apaf_helical"/>
</dbReference>
<keyword evidence="3" id="KW-0067">ATP-binding</keyword>
<dbReference type="EMBL" id="JAWXYG010000004">
    <property type="protein sequence ID" value="KAK4275703.1"/>
    <property type="molecule type" value="Genomic_DNA"/>
</dbReference>
<dbReference type="SUPFAM" id="SSF52540">
    <property type="entry name" value="P-loop containing nucleoside triphosphate hydrolases"/>
    <property type="match status" value="1"/>
</dbReference>
<evidence type="ECO:0000256" key="4">
    <source>
        <dbReference type="SAM" id="Coils"/>
    </source>
</evidence>
<keyword evidence="2" id="KW-0611">Plant defense</keyword>
<dbReference type="Gene3D" id="1.10.8.430">
    <property type="entry name" value="Helical domain of apoptotic protease-activating factors"/>
    <property type="match status" value="1"/>
</dbReference>
<dbReference type="InterPro" id="IPR050905">
    <property type="entry name" value="Plant_NBS-LRR"/>
</dbReference>
<dbReference type="PANTHER" id="PTHR33463">
    <property type="entry name" value="NB-ARC DOMAIN-CONTAINING PROTEIN-RELATED"/>
    <property type="match status" value="1"/>
</dbReference>
<dbReference type="InterPro" id="IPR027417">
    <property type="entry name" value="P-loop_NTPase"/>
</dbReference>
<proteinExistence type="predicted"/>
<evidence type="ECO:0000313" key="6">
    <source>
        <dbReference type="EMBL" id="KAK4275703.1"/>
    </source>
</evidence>
<name>A0AAE1JU84_9FABA</name>
<sequence>MTSILISIAAKIAEYPVHPILRQFDYLFDFTRNVRNLSEQAEKLKTRQLQVNQQVQQAKIRGDLIDPQVQRWLANVDQIIEQVVKIEEKSKTSKSCFGGFCPNCVNRFRISRKSTKKVRSIAELQEQAGNFHRISSPAPLPGIEYSSSRNFIAFDSRIEPTDQILNALEEDECNAIVLHGIRGIGKTELAKEVGRRVKAKNLFNEVVMVVADPKSSTSDIRNIQNQIADMLGLKIQEESESGRARRLCLRLKIEKKILIIFDDVREKLDLEAIGIPLDNKGCKIMIVTENENLWKSTEDGVKKVGIQALSEEESWRLFKSVTGELVDNDSDIKIVAEEIVGKCKGLPLAIVSVGKKLKHRRIEGWKDASRNIGRLEAKTGDLEKFLDAYI</sequence>
<evidence type="ECO:0000256" key="3">
    <source>
        <dbReference type="ARBA" id="ARBA00022840"/>
    </source>
</evidence>
<dbReference type="GO" id="GO:0043531">
    <property type="term" value="F:ADP binding"/>
    <property type="evidence" value="ECO:0007669"/>
    <property type="project" value="InterPro"/>
</dbReference>
<evidence type="ECO:0000313" key="7">
    <source>
        <dbReference type="Proteomes" id="UP001293593"/>
    </source>
</evidence>
<protein>
    <recommendedName>
        <fullName evidence="5">NB-ARC domain-containing protein</fullName>
    </recommendedName>
</protein>
<accession>A0AAE1JU84</accession>
<evidence type="ECO:0000256" key="2">
    <source>
        <dbReference type="ARBA" id="ARBA00022821"/>
    </source>
</evidence>
<evidence type="ECO:0000259" key="5">
    <source>
        <dbReference type="Pfam" id="PF00931"/>
    </source>
</evidence>
<dbReference type="GO" id="GO:0006952">
    <property type="term" value="P:defense response"/>
    <property type="evidence" value="ECO:0007669"/>
    <property type="project" value="UniProtKB-KW"/>
</dbReference>
<dbReference type="GO" id="GO:0005524">
    <property type="term" value="F:ATP binding"/>
    <property type="evidence" value="ECO:0007669"/>
    <property type="project" value="UniProtKB-KW"/>
</dbReference>
<dbReference type="Pfam" id="PF00931">
    <property type="entry name" value="NB-ARC"/>
    <property type="match status" value="1"/>
</dbReference>
<evidence type="ECO:0000256" key="1">
    <source>
        <dbReference type="ARBA" id="ARBA00022741"/>
    </source>
</evidence>
<feature type="domain" description="NB-ARC" evidence="5">
    <location>
        <begin position="161"/>
        <end position="322"/>
    </location>
</feature>
<gene>
    <name evidence="6" type="ORF">QN277_018741</name>
</gene>
<comment type="caution">
    <text evidence="6">The sequence shown here is derived from an EMBL/GenBank/DDBJ whole genome shotgun (WGS) entry which is preliminary data.</text>
</comment>
<organism evidence="6 7">
    <name type="scientific">Acacia crassicarpa</name>
    <name type="common">northern wattle</name>
    <dbReference type="NCBI Taxonomy" id="499986"/>
    <lineage>
        <taxon>Eukaryota</taxon>
        <taxon>Viridiplantae</taxon>
        <taxon>Streptophyta</taxon>
        <taxon>Embryophyta</taxon>
        <taxon>Tracheophyta</taxon>
        <taxon>Spermatophyta</taxon>
        <taxon>Magnoliopsida</taxon>
        <taxon>eudicotyledons</taxon>
        <taxon>Gunneridae</taxon>
        <taxon>Pentapetalae</taxon>
        <taxon>rosids</taxon>
        <taxon>fabids</taxon>
        <taxon>Fabales</taxon>
        <taxon>Fabaceae</taxon>
        <taxon>Caesalpinioideae</taxon>
        <taxon>mimosoid clade</taxon>
        <taxon>Acacieae</taxon>
        <taxon>Acacia</taxon>
    </lineage>
</organism>
<dbReference type="InterPro" id="IPR002182">
    <property type="entry name" value="NB-ARC"/>
</dbReference>
<dbReference type="Proteomes" id="UP001293593">
    <property type="component" value="Unassembled WGS sequence"/>
</dbReference>
<keyword evidence="7" id="KW-1185">Reference proteome</keyword>